<gene>
    <name evidence="1" type="ORF">M8523_04830</name>
</gene>
<proteinExistence type="predicted"/>
<protein>
    <submittedName>
        <fullName evidence="1">Uncharacterized protein</fullName>
    </submittedName>
</protein>
<dbReference type="RefSeq" id="WP_282583698.1">
    <property type="nucleotide sequence ID" value="NZ_JAMOIM010000002.1"/>
</dbReference>
<dbReference type="Proteomes" id="UP001165667">
    <property type="component" value="Unassembled WGS sequence"/>
</dbReference>
<evidence type="ECO:0000313" key="1">
    <source>
        <dbReference type="EMBL" id="MCW6507342.1"/>
    </source>
</evidence>
<sequence length="47" mass="5507">MNGILKNRMKIRFTNRLAAMVNKVMPDYRWRIAARVSLTAAPLIKYL</sequence>
<evidence type="ECO:0000313" key="2">
    <source>
        <dbReference type="Proteomes" id="UP001165667"/>
    </source>
</evidence>
<comment type="caution">
    <text evidence="1">The sequence shown here is derived from an EMBL/GenBank/DDBJ whole genome shotgun (WGS) entry which is preliminary data.</text>
</comment>
<dbReference type="EMBL" id="JAMOIM010000002">
    <property type="protein sequence ID" value="MCW6507342.1"/>
    <property type="molecule type" value="Genomic_DNA"/>
</dbReference>
<organism evidence="1 2">
    <name type="scientific">Lichenifustis flavocetrariae</name>
    <dbReference type="NCBI Taxonomy" id="2949735"/>
    <lineage>
        <taxon>Bacteria</taxon>
        <taxon>Pseudomonadati</taxon>
        <taxon>Pseudomonadota</taxon>
        <taxon>Alphaproteobacteria</taxon>
        <taxon>Hyphomicrobiales</taxon>
        <taxon>Lichenihabitantaceae</taxon>
        <taxon>Lichenifustis</taxon>
    </lineage>
</organism>
<dbReference type="AlphaFoldDB" id="A0AA41YUM1"/>
<keyword evidence="2" id="KW-1185">Reference proteome</keyword>
<reference evidence="1" key="1">
    <citation type="submission" date="2022-05" db="EMBL/GenBank/DDBJ databases">
        <authorList>
            <person name="Pankratov T."/>
        </authorList>
    </citation>
    <scope>NUCLEOTIDE SEQUENCE</scope>
    <source>
        <strain evidence="1">BP6-180914</strain>
    </source>
</reference>
<accession>A0AA41YUM1</accession>
<name>A0AA41YUM1_9HYPH</name>